<dbReference type="SUPFAM" id="SSF52980">
    <property type="entry name" value="Restriction endonuclease-like"/>
    <property type="match status" value="1"/>
</dbReference>
<dbReference type="RefSeq" id="WP_008336288.1">
    <property type="nucleotide sequence ID" value="NZ_AFRZ01000001.1"/>
</dbReference>
<feature type="domain" description="Card1 CARF" evidence="2">
    <location>
        <begin position="215"/>
        <end position="341"/>
    </location>
</feature>
<dbReference type="Pfam" id="PF23400">
    <property type="entry name" value="CARF_Card1"/>
    <property type="match status" value="1"/>
</dbReference>
<evidence type="ECO:0000313" key="4">
    <source>
        <dbReference type="Proteomes" id="UP000006431"/>
    </source>
</evidence>
<keyword evidence="4" id="KW-1185">Reference proteome</keyword>
<comment type="caution">
    <text evidence="3">The sequence shown here is derived from an EMBL/GenBank/DDBJ whole genome shotgun (WGS) entry which is preliminary data.</text>
</comment>
<organism evidence="3 4">
    <name type="scientific">Sulfurimonas gotlandica (strain DSM 19862 / JCM 16533 / GD1)</name>
    <dbReference type="NCBI Taxonomy" id="929558"/>
    <lineage>
        <taxon>Bacteria</taxon>
        <taxon>Pseudomonadati</taxon>
        <taxon>Campylobacterota</taxon>
        <taxon>Epsilonproteobacteria</taxon>
        <taxon>Campylobacterales</taxon>
        <taxon>Sulfurimonadaceae</taxon>
        <taxon>Sulfurimonas</taxon>
    </lineage>
</organism>
<sequence>MKKVLITWYGITDLRASLSIEYGDGPILSALKAESYTDVLILGYTNKEKGNIEQNIFENDLEKAQSNFISNKQTELWNFINTYSNTDLAHTNFINWVKRELKENKKNTEVSFHSVKLTHLNDTEGIYDIAVQALDIVASWNVEKEVFFYLSPGTPVMAFVWAFAALRQPNLKKNLLVSPIANKKPEIVSLPQEWLDWHSKQIVDSDKHIEEYDILFHLFGEQRMPSLLGVLQFPSQKHVFINSEQYPAKIMKQFIGNSSFDELKINPFDPSDVKEKILTYLQNTSSHQKIGFNLTGGTKLMYAGALAACKKINATPFYFDIIHDKLIFLNDFKNQDIKPITSVETFITLHSNDLSISKKGYWDQIQNINLEGREELTMFLWEHRSNIAKLYRDMIPYVDDRQKFSIQKNTIQIQYTKDYDVTIKIGNKVFTFSNWRDFPVYITGGWFEEYVYIQFKPLLENQIIYDLRIGLEIAFKDKGNQNNSFGLSKLKNIIGDTYQELDIIFTDGKKLYIVECKAGNIKSDHIMKLQNITRYFGGLKGEGILASCFPPNSQVVKKKIADSNNITLLTGRNFNMDMNSIFT</sequence>
<dbReference type="InterPro" id="IPR011335">
    <property type="entry name" value="Restrct_endonuc-II-like"/>
</dbReference>
<dbReference type="eggNOG" id="COG4006">
    <property type="taxonomic scope" value="Bacteria"/>
</dbReference>
<evidence type="ECO:0008006" key="5">
    <source>
        <dbReference type="Google" id="ProtNLM"/>
    </source>
</evidence>
<name>B6BJ44_SULGG</name>
<dbReference type="Pfam" id="PF09002">
    <property type="entry name" value="Card1_endonuc"/>
    <property type="match status" value="1"/>
</dbReference>
<dbReference type="STRING" id="929558.SMGD1_2036"/>
<proteinExistence type="predicted"/>
<evidence type="ECO:0000259" key="1">
    <source>
        <dbReference type="Pfam" id="PF09002"/>
    </source>
</evidence>
<protein>
    <recommendedName>
        <fullName evidence="5">Protein containing DUF1887</fullName>
    </recommendedName>
</protein>
<dbReference type="HOGENOM" id="CLU_473221_0_0_7"/>
<dbReference type="InterPro" id="IPR011856">
    <property type="entry name" value="tRNA_endonuc-like_dom_sf"/>
</dbReference>
<accession>B6BJ44</accession>
<dbReference type="PATRIC" id="fig|929558.5.peg.2026"/>
<dbReference type="InterPro" id="IPR015093">
    <property type="entry name" value="Card1_endonucl_dom"/>
</dbReference>
<reference evidence="3 4" key="1">
    <citation type="journal article" date="2012" name="Proc. Natl. Acad. Sci. U.S.A.">
        <title>Genome and physiology of a model Epsilonproteobacterium responsible for sulfide detoxification in marine oxygen depletion zones.</title>
        <authorList>
            <person name="Grote J."/>
            <person name="Schott T."/>
            <person name="Bruckner C.G."/>
            <person name="Glockner F.O."/>
            <person name="Jost G."/>
            <person name="Teeling H."/>
            <person name="Labrenz M."/>
            <person name="Jurgens K."/>
        </authorList>
    </citation>
    <scope>NUCLEOTIDE SEQUENCE [LARGE SCALE GENOMIC DNA]</scope>
    <source>
        <strain evidence="3 4">GD1</strain>
    </source>
</reference>
<dbReference type="AlphaFoldDB" id="B6BJ44"/>
<evidence type="ECO:0000313" key="3">
    <source>
        <dbReference type="EMBL" id="EHP30559.1"/>
    </source>
</evidence>
<dbReference type="EMBL" id="AFRZ01000001">
    <property type="protein sequence ID" value="EHP30559.1"/>
    <property type="molecule type" value="Genomic_DNA"/>
</dbReference>
<dbReference type="Gene3D" id="3.40.1350.10">
    <property type="match status" value="1"/>
</dbReference>
<gene>
    <name evidence="3" type="ORF">SMGD1_2036</name>
</gene>
<accession>H1FWY3</accession>
<dbReference type="InterPro" id="IPR056339">
    <property type="entry name" value="CARF_Card1"/>
</dbReference>
<dbReference type="Gene3D" id="3.40.50.10770">
    <property type="entry name" value="Hypothetical protein VC1899 like domain (Restriction endonuclease-like)"/>
    <property type="match status" value="1"/>
</dbReference>
<dbReference type="Proteomes" id="UP000006431">
    <property type="component" value="Unassembled WGS sequence"/>
</dbReference>
<dbReference type="OrthoDB" id="8477283at2"/>
<feature type="domain" description="Card1 endonuclease" evidence="1">
    <location>
        <begin position="441"/>
        <end position="556"/>
    </location>
</feature>
<dbReference type="GO" id="GO:0003676">
    <property type="term" value="F:nucleic acid binding"/>
    <property type="evidence" value="ECO:0007669"/>
    <property type="project" value="InterPro"/>
</dbReference>
<evidence type="ECO:0000259" key="2">
    <source>
        <dbReference type="Pfam" id="PF23400"/>
    </source>
</evidence>